<dbReference type="InterPro" id="IPR016181">
    <property type="entry name" value="Acyl_CoA_acyltransferase"/>
</dbReference>
<evidence type="ECO:0000313" key="3">
    <source>
        <dbReference type="Proteomes" id="UP000183104"/>
    </source>
</evidence>
<dbReference type="AlphaFoldDB" id="A0A1G5DDQ0"/>
<evidence type="ECO:0008006" key="4">
    <source>
        <dbReference type="Google" id="ProtNLM"/>
    </source>
</evidence>
<feature type="region of interest" description="Disordered" evidence="1">
    <location>
        <begin position="227"/>
        <end position="252"/>
    </location>
</feature>
<dbReference type="RefSeq" id="WP_054966012.1">
    <property type="nucleotide sequence ID" value="NZ_FMUN01000003.1"/>
</dbReference>
<dbReference type="Proteomes" id="UP000183104">
    <property type="component" value="Unassembled WGS sequence"/>
</dbReference>
<sequence>MLRKVGTIRRQMGAREGGLYLLARFLDRASGGRAGLYRYHLFWQPVPRDPLLPPGKGTRIAVRPVGADDAALERMPRPREVLQRRMDSGDRCLGAFLGEELVGFLWYAEDLYREDEARCTYRLPPGGVAAWDYDVYIDPRRRLSPVFARLWDEAAARFRATGVQGTFSRISAFNTPSLASQYRLGGRKWGTVTFLRLGNWQLAFSSLAPRLHLSRRAEPVYRMTIPEADDPASYGLGKGQGRPAPPPADQRE</sequence>
<keyword evidence="3" id="KW-1185">Reference proteome</keyword>
<organism evidence="2 3">
    <name type="scientific">Thiohalorhabdus denitrificans</name>
    <dbReference type="NCBI Taxonomy" id="381306"/>
    <lineage>
        <taxon>Bacteria</taxon>
        <taxon>Pseudomonadati</taxon>
        <taxon>Pseudomonadota</taxon>
        <taxon>Gammaproteobacteria</taxon>
        <taxon>Thiohalorhabdales</taxon>
        <taxon>Thiohalorhabdaceae</taxon>
        <taxon>Thiohalorhabdus</taxon>
    </lineage>
</organism>
<feature type="compositionally biased region" description="Pro residues" evidence="1">
    <location>
        <begin position="243"/>
        <end position="252"/>
    </location>
</feature>
<proteinExistence type="predicted"/>
<protein>
    <recommendedName>
        <fullName evidence="4">N-acetyltransferase domain-containing protein</fullName>
    </recommendedName>
</protein>
<name>A0A1G5DDQ0_9GAMM</name>
<accession>A0A1G5DDQ0</accession>
<dbReference type="Gene3D" id="3.40.630.30">
    <property type="match status" value="1"/>
</dbReference>
<dbReference type="OrthoDB" id="8480611at2"/>
<reference evidence="3" key="1">
    <citation type="submission" date="2016-10" db="EMBL/GenBank/DDBJ databases">
        <authorList>
            <person name="Varghese N."/>
        </authorList>
    </citation>
    <scope>NUCLEOTIDE SEQUENCE [LARGE SCALE GENOMIC DNA]</scope>
    <source>
        <strain evidence="3">HL 19</strain>
    </source>
</reference>
<gene>
    <name evidence="2" type="ORF">SAMN05661077_1284</name>
</gene>
<dbReference type="EMBL" id="FMUN01000003">
    <property type="protein sequence ID" value="SCY12734.1"/>
    <property type="molecule type" value="Genomic_DNA"/>
</dbReference>
<evidence type="ECO:0000313" key="2">
    <source>
        <dbReference type="EMBL" id="SCY12734.1"/>
    </source>
</evidence>
<evidence type="ECO:0000256" key="1">
    <source>
        <dbReference type="SAM" id="MobiDB-lite"/>
    </source>
</evidence>
<dbReference type="SUPFAM" id="SSF55729">
    <property type="entry name" value="Acyl-CoA N-acyltransferases (Nat)"/>
    <property type="match status" value="1"/>
</dbReference>